<comment type="caution">
    <text evidence="12">The sequence shown here is derived from an EMBL/GenBank/DDBJ whole genome shotgun (WGS) entry which is preliminary data.</text>
</comment>
<evidence type="ECO:0000256" key="4">
    <source>
        <dbReference type="ARBA" id="ARBA00022737"/>
    </source>
</evidence>
<proteinExistence type="inferred from homology"/>
<evidence type="ECO:0000256" key="5">
    <source>
        <dbReference type="ARBA" id="ARBA00022763"/>
    </source>
</evidence>
<dbReference type="Proteomes" id="UP001057375">
    <property type="component" value="Unassembled WGS sequence"/>
</dbReference>
<dbReference type="PROSITE" id="PS50082">
    <property type="entry name" value="WD_REPEATS_2"/>
    <property type="match status" value="4"/>
</dbReference>
<keyword evidence="7" id="KW-0234">DNA repair</keyword>
<dbReference type="SMART" id="SM00320">
    <property type="entry name" value="WD40"/>
    <property type="match status" value="5"/>
</dbReference>
<dbReference type="InterPro" id="IPR045145">
    <property type="entry name" value="PTHR15271"/>
</dbReference>
<evidence type="ECO:0000256" key="10">
    <source>
        <dbReference type="SAM" id="MobiDB-lite"/>
    </source>
</evidence>
<dbReference type="PANTHER" id="PTHR15271">
    <property type="entry name" value="CHROMATIN ASSEMBLY FACTOR 1 SUBUNIT B"/>
    <property type="match status" value="1"/>
</dbReference>
<keyword evidence="4" id="KW-0677">Repeat</keyword>
<keyword evidence="3 9" id="KW-0853">WD repeat</keyword>
<gene>
    <name evidence="12" type="ORF">ADUPG1_014244</name>
</gene>
<feature type="repeat" description="WD" evidence="9">
    <location>
        <begin position="56"/>
        <end position="88"/>
    </location>
</feature>
<accession>A0ABQ5KBD6</accession>
<sequence length="545" mass="60571">MQGELLEFEFHSGRILSLDIHKSDRLVTSGDDNVIRIWKLVKDKEGNIVPHRLSTLCHHKTPVNIVRFSPNGQYLASACDDGEVVLWQRTPIEEPVFVRDELCVERWVIARTLKGNRGSVYDLSWAPDSSHIISGCIDKFVSMWRLSRKCHTSFFFERVHRHFVQGIAFDPLGGGCVSMGADGCVRGMSRVCVGSRGDWKLVVNGRIGSKVWDSELFESKSSEETSGMVSLFHGDSFPTFIRRLDFTADGNFIIAPSGLVKPQSSLPEPVPCVWVFGREDLGLQPKYALNKQWKTLQQHLPLSPSVVADSSVPVSNKRAIPLCALSGFEGDVIGVRSCPLIFELPPELTEEPSYLAIGSTCLVALIAKDAVAVYRTPDFKCVFVSTGFHIHSMALTDAAWSKDGKRLVVSGSDGSVSIYSIPIDKLCGKIIEMKRIGSEDIIGSPEKEQKSSIDCAIVGGERDGLDEPMVIVEKKKNKKKNKKGKHVRSEDIAEMEDCKNSFYMPILERARRVVARKKRSSSSQMEETSEKKKSSSVGVRTDKVY</sequence>
<reference evidence="12" key="1">
    <citation type="submission" date="2022-03" db="EMBL/GenBank/DDBJ databases">
        <title>Draft genome sequence of Aduncisulcus paluster, a free-living microaerophilic Fornicata.</title>
        <authorList>
            <person name="Yuyama I."/>
            <person name="Kume K."/>
            <person name="Tamura T."/>
            <person name="Inagaki Y."/>
            <person name="Hashimoto T."/>
        </authorList>
    </citation>
    <scope>NUCLEOTIDE SEQUENCE</scope>
    <source>
        <strain evidence="12">NY0171</strain>
    </source>
</reference>
<feature type="domain" description="CAF1B/HIR1 beta-propeller" evidence="11">
    <location>
        <begin position="14"/>
        <end position="290"/>
    </location>
</feature>
<evidence type="ECO:0000256" key="8">
    <source>
        <dbReference type="ARBA" id="ARBA00023242"/>
    </source>
</evidence>
<feature type="repeat" description="WD" evidence="9">
    <location>
        <begin position="113"/>
        <end position="147"/>
    </location>
</feature>
<keyword evidence="13" id="KW-1185">Reference proteome</keyword>
<dbReference type="Pfam" id="PF00400">
    <property type="entry name" value="WD40"/>
    <property type="match status" value="1"/>
</dbReference>
<evidence type="ECO:0000256" key="1">
    <source>
        <dbReference type="ARBA" id="ARBA00004123"/>
    </source>
</evidence>
<feature type="repeat" description="WD" evidence="9">
    <location>
        <begin position="8"/>
        <end position="40"/>
    </location>
</feature>
<evidence type="ECO:0000256" key="6">
    <source>
        <dbReference type="ARBA" id="ARBA00022853"/>
    </source>
</evidence>
<dbReference type="SUPFAM" id="SSF50978">
    <property type="entry name" value="WD40 repeat-like"/>
    <property type="match status" value="1"/>
</dbReference>
<dbReference type="InterPro" id="IPR015943">
    <property type="entry name" value="WD40/YVTN_repeat-like_dom_sf"/>
</dbReference>
<dbReference type="Gene3D" id="2.130.10.10">
    <property type="entry name" value="YVTN repeat-like/Quinoprotein amine dehydrogenase"/>
    <property type="match status" value="3"/>
</dbReference>
<dbReference type="PROSITE" id="PS50294">
    <property type="entry name" value="WD_REPEATS_REGION"/>
    <property type="match status" value="3"/>
</dbReference>
<comment type="subcellular location">
    <subcellularLocation>
        <location evidence="1">Nucleus</location>
    </subcellularLocation>
</comment>
<keyword evidence="5" id="KW-0227">DNA damage</keyword>
<dbReference type="InterPro" id="IPR001680">
    <property type="entry name" value="WD40_rpt"/>
</dbReference>
<dbReference type="EMBL" id="BQXS01013860">
    <property type="protein sequence ID" value="GKT29854.1"/>
    <property type="molecule type" value="Genomic_DNA"/>
</dbReference>
<evidence type="ECO:0000313" key="13">
    <source>
        <dbReference type="Proteomes" id="UP001057375"/>
    </source>
</evidence>
<organism evidence="12 13">
    <name type="scientific">Aduncisulcus paluster</name>
    <dbReference type="NCBI Taxonomy" id="2918883"/>
    <lineage>
        <taxon>Eukaryota</taxon>
        <taxon>Metamonada</taxon>
        <taxon>Carpediemonas-like organisms</taxon>
        <taxon>Aduncisulcus</taxon>
    </lineage>
</organism>
<evidence type="ECO:0000256" key="2">
    <source>
        <dbReference type="ARBA" id="ARBA00007306"/>
    </source>
</evidence>
<keyword evidence="6" id="KW-0156">Chromatin regulator</keyword>
<evidence type="ECO:0000259" key="11">
    <source>
        <dbReference type="Pfam" id="PF24105"/>
    </source>
</evidence>
<evidence type="ECO:0000256" key="7">
    <source>
        <dbReference type="ARBA" id="ARBA00023204"/>
    </source>
</evidence>
<dbReference type="Pfam" id="PF24105">
    <property type="entry name" value="Beta-prop_CAF1B_HIR1"/>
    <property type="match status" value="1"/>
</dbReference>
<name>A0ABQ5KBD6_9EUKA</name>
<comment type="similarity">
    <text evidence="2">Belongs to the WD repeat HIR1 family.</text>
</comment>
<keyword evidence="8" id="KW-0539">Nucleus</keyword>
<feature type="region of interest" description="Disordered" evidence="10">
    <location>
        <begin position="513"/>
        <end position="545"/>
    </location>
</feature>
<evidence type="ECO:0000256" key="3">
    <source>
        <dbReference type="ARBA" id="ARBA00022574"/>
    </source>
</evidence>
<evidence type="ECO:0000313" key="12">
    <source>
        <dbReference type="EMBL" id="GKT29854.1"/>
    </source>
</evidence>
<dbReference type="InterPro" id="IPR055410">
    <property type="entry name" value="Beta-prop_CAF1B_HIR1"/>
</dbReference>
<feature type="repeat" description="WD" evidence="9">
    <location>
        <begin position="388"/>
        <end position="421"/>
    </location>
</feature>
<dbReference type="InterPro" id="IPR036322">
    <property type="entry name" value="WD40_repeat_dom_sf"/>
</dbReference>
<protein>
    <submittedName>
        <fullName evidence="12">Chromatin assembly factor 1 subunit Cac2/CHAF1B/FAS2 like protein</fullName>
    </submittedName>
</protein>
<dbReference type="PANTHER" id="PTHR15271:SF4">
    <property type="entry name" value="CHROMATIN ASSEMBLY FACTOR 1 SUBUNIT B"/>
    <property type="match status" value="1"/>
</dbReference>
<evidence type="ECO:0000256" key="9">
    <source>
        <dbReference type="PROSITE-ProRule" id="PRU00221"/>
    </source>
</evidence>